<dbReference type="eggNOG" id="ENOG502TDX2">
    <property type="taxonomic scope" value="Eukaryota"/>
</dbReference>
<dbReference type="OMA" id="PRSTIWV"/>
<dbReference type="STRING" id="13616.ENSMODP00000038412"/>
<protein>
    <recommendedName>
        <fullName evidence="1">Neuronal regeneration-related protein</fullName>
    </recommendedName>
    <alternativeName>
        <fullName evidence="2">Neuronal protein 3.1</fullName>
    </alternativeName>
    <alternativeName>
        <fullName evidence="3">Protein p311</fullName>
    </alternativeName>
</protein>
<dbReference type="Ensembl" id="ENSMODT00000040012.2">
    <property type="protein sequence ID" value="ENSMODP00000038412.2"/>
    <property type="gene ID" value="ENSMODG00000025602.2"/>
</dbReference>
<dbReference type="InterPro" id="IPR024417">
    <property type="entry name" value="Neuronal_3.1"/>
</dbReference>
<evidence type="ECO:0000256" key="1">
    <source>
        <dbReference type="ARBA" id="ARBA00022173"/>
    </source>
</evidence>
<dbReference type="PANTHER" id="PTHR17102">
    <property type="entry name" value="NEURONAL REGENERATION-RELATED PROTEIN"/>
    <property type="match status" value="1"/>
</dbReference>
<evidence type="ECO:0000256" key="3">
    <source>
        <dbReference type="ARBA" id="ARBA00033348"/>
    </source>
</evidence>
<proteinExistence type="predicted"/>
<dbReference type="GeneTree" id="ENSGT00390000016521"/>
<dbReference type="Proteomes" id="UP000002280">
    <property type="component" value="Chromosome 3"/>
</dbReference>
<dbReference type="GO" id="GO:0017015">
    <property type="term" value="P:regulation of transforming growth factor beta receptor signaling pathway"/>
    <property type="evidence" value="ECO:0000318"/>
    <property type="project" value="GO_Central"/>
</dbReference>
<sequence length="69" mass="7989">MVCHPKLTVWIGQDSFPTNQEDERFLKENLPVPREVNRKKQDEIAATSLILLSGSDGQYSTRINYLYSF</sequence>
<evidence type="ECO:0000313" key="5">
    <source>
        <dbReference type="Proteomes" id="UP000002280"/>
    </source>
</evidence>
<name>F6QC63_MONDO</name>
<dbReference type="InParanoid" id="F6QC63"/>
<dbReference type="FunCoup" id="F6QC63">
    <property type="interactions" value="671"/>
</dbReference>
<evidence type="ECO:0000313" key="4">
    <source>
        <dbReference type="Ensembl" id="ENSMODP00000038412.2"/>
    </source>
</evidence>
<accession>F6QC63</accession>
<dbReference type="GO" id="GO:0031103">
    <property type="term" value="P:axon regeneration"/>
    <property type="evidence" value="ECO:0000318"/>
    <property type="project" value="GO_Central"/>
</dbReference>
<dbReference type="Bgee" id="ENSMODG00000025602">
    <property type="expression patterns" value="Expressed in hindlimb bud and 21 other cell types or tissues"/>
</dbReference>
<reference evidence="4 5" key="1">
    <citation type="journal article" date="2007" name="Nature">
        <title>Genome of the marsupial Monodelphis domestica reveals innovation in non-coding sequences.</title>
        <authorList>
            <person name="Mikkelsen T.S."/>
            <person name="Wakefield M.J."/>
            <person name="Aken B."/>
            <person name="Amemiya C.T."/>
            <person name="Chang J.L."/>
            <person name="Duke S."/>
            <person name="Garber M."/>
            <person name="Gentles A.J."/>
            <person name="Goodstadt L."/>
            <person name="Heger A."/>
            <person name="Jurka J."/>
            <person name="Kamal M."/>
            <person name="Mauceli E."/>
            <person name="Searle S.M."/>
            <person name="Sharpe T."/>
            <person name="Baker M.L."/>
            <person name="Batzer M.A."/>
            <person name="Benos P.V."/>
            <person name="Belov K."/>
            <person name="Clamp M."/>
            <person name="Cook A."/>
            <person name="Cuff J."/>
            <person name="Das R."/>
            <person name="Davidow L."/>
            <person name="Deakin J.E."/>
            <person name="Fazzari M.J."/>
            <person name="Glass J.L."/>
            <person name="Grabherr M."/>
            <person name="Greally J.M."/>
            <person name="Gu W."/>
            <person name="Hore T.A."/>
            <person name="Huttley G.A."/>
            <person name="Kleber M."/>
            <person name="Jirtle R.L."/>
            <person name="Koina E."/>
            <person name="Lee J.T."/>
            <person name="Mahony S."/>
            <person name="Marra M.A."/>
            <person name="Miller R.D."/>
            <person name="Nicholls R.D."/>
            <person name="Oda M."/>
            <person name="Papenfuss A.T."/>
            <person name="Parra Z.E."/>
            <person name="Pollock D.D."/>
            <person name="Ray D.A."/>
            <person name="Schein J.E."/>
            <person name="Speed T.P."/>
            <person name="Thompson K."/>
            <person name="VandeBerg J.L."/>
            <person name="Wade C.M."/>
            <person name="Walker J.A."/>
            <person name="Waters P.D."/>
            <person name="Webber C."/>
            <person name="Weidman J.R."/>
            <person name="Xie X."/>
            <person name="Zody M.C."/>
            <person name="Baldwin J."/>
            <person name="Abdouelleil A."/>
            <person name="Abdulkadir J."/>
            <person name="Abebe A."/>
            <person name="Abera B."/>
            <person name="Abreu J."/>
            <person name="Acer S.C."/>
            <person name="Aftuck L."/>
            <person name="Alexander A."/>
            <person name="An P."/>
            <person name="Anderson E."/>
            <person name="Anderson S."/>
            <person name="Arachi H."/>
            <person name="Azer M."/>
            <person name="Bachantsang P."/>
            <person name="Barry A."/>
            <person name="Bayul T."/>
            <person name="Berlin A."/>
            <person name="Bessette D."/>
            <person name="Bloom T."/>
            <person name="Bloom T."/>
            <person name="Boguslavskiy L."/>
            <person name="Bonnet C."/>
            <person name="Boukhgalter B."/>
            <person name="Bourzgui I."/>
            <person name="Brown A."/>
            <person name="Cahill P."/>
            <person name="Channer S."/>
            <person name="Cheshatsang Y."/>
            <person name="Chuda L."/>
            <person name="Citroen M."/>
            <person name="Collymore A."/>
            <person name="Cooke P."/>
            <person name="Costello M."/>
            <person name="D'Aco K."/>
            <person name="Daza R."/>
            <person name="De Haan G."/>
            <person name="DeGray S."/>
            <person name="DeMaso C."/>
            <person name="Dhargay N."/>
            <person name="Dooley K."/>
            <person name="Dooley E."/>
            <person name="Doricent M."/>
            <person name="Dorje P."/>
            <person name="Dorjee K."/>
            <person name="Dupes A."/>
            <person name="Elong R."/>
            <person name="Falk J."/>
            <person name="Farina A."/>
            <person name="Faro S."/>
            <person name="Ferguson D."/>
            <person name="Fisher S."/>
            <person name="Foley C.D."/>
            <person name="Franke A."/>
            <person name="Friedrich D."/>
            <person name="Gadbois L."/>
            <person name="Gearin G."/>
            <person name="Gearin C.R."/>
            <person name="Giannoukos G."/>
            <person name="Goode T."/>
            <person name="Graham J."/>
            <person name="Grandbois E."/>
            <person name="Grewal S."/>
            <person name="Gyaltsen K."/>
            <person name="Hafez N."/>
            <person name="Hagos B."/>
            <person name="Hall J."/>
            <person name="Henson C."/>
            <person name="Hollinger A."/>
            <person name="Honan T."/>
            <person name="Huard M.D."/>
            <person name="Hughes L."/>
            <person name="Hurhula B."/>
            <person name="Husby M.E."/>
            <person name="Kamat A."/>
            <person name="Kanga B."/>
            <person name="Kashin S."/>
            <person name="Khazanovich D."/>
            <person name="Kisner P."/>
            <person name="Lance K."/>
            <person name="Lara M."/>
            <person name="Lee W."/>
            <person name="Lennon N."/>
            <person name="Letendre F."/>
            <person name="LeVine R."/>
            <person name="Lipovsky A."/>
            <person name="Liu X."/>
            <person name="Liu J."/>
            <person name="Liu S."/>
            <person name="Lokyitsang T."/>
            <person name="Lokyitsang Y."/>
            <person name="Lubonja R."/>
            <person name="Lui A."/>
            <person name="MacDonald P."/>
            <person name="Magnisalis V."/>
            <person name="Maru K."/>
            <person name="Matthews C."/>
            <person name="McCusker W."/>
            <person name="McDonough S."/>
            <person name="Mehta T."/>
            <person name="Meldrim J."/>
            <person name="Meneus L."/>
            <person name="Mihai O."/>
            <person name="Mihalev A."/>
            <person name="Mihova T."/>
            <person name="Mittelman R."/>
            <person name="Mlenga V."/>
            <person name="Montmayeur A."/>
            <person name="Mulrain L."/>
            <person name="Navidi A."/>
            <person name="Naylor J."/>
            <person name="Negash T."/>
            <person name="Nguyen T."/>
            <person name="Nguyen N."/>
            <person name="Nicol R."/>
            <person name="Norbu C."/>
            <person name="Norbu N."/>
            <person name="Novod N."/>
            <person name="O'Neill B."/>
            <person name="Osman S."/>
            <person name="Markiewicz E."/>
            <person name="Oyono O.L."/>
            <person name="Patti C."/>
            <person name="Phunkhang P."/>
            <person name="Pierre F."/>
            <person name="Priest M."/>
            <person name="Raghuraman S."/>
            <person name="Rege F."/>
            <person name="Reyes R."/>
            <person name="Rise C."/>
            <person name="Rogov P."/>
            <person name="Ross K."/>
            <person name="Ryan E."/>
            <person name="Settipalli S."/>
            <person name="Shea T."/>
            <person name="Sherpa N."/>
            <person name="Shi L."/>
            <person name="Shih D."/>
            <person name="Sparrow T."/>
            <person name="Spaulding J."/>
            <person name="Stalker J."/>
            <person name="Stange-Thomann N."/>
            <person name="Stavropoulos S."/>
            <person name="Stone C."/>
            <person name="Strader C."/>
            <person name="Tesfaye S."/>
            <person name="Thomson T."/>
            <person name="Thoulutsang Y."/>
            <person name="Thoulutsang D."/>
            <person name="Topham K."/>
            <person name="Topping I."/>
            <person name="Tsamla T."/>
            <person name="Vassiliev H."/>
            <person name="Vo A."/>
            <person name="Wangchuk T."/>
            <person name="Wangdi T."/>
            <person name="Weiand M."/>
            <person name="Wilkinson J."/>
            <person name="Wilson A."/>
            <person name="Yadav S."/>
            <person name="Young G."/>
            <person name="Yu Q."/>
            <person name="Zembek L."/>
            <person name="Zhong D."/>
            <person name="Zimmer A."/>
            <person name="Zwirko Z."/>
            <person name="Jaffe D.B."/>
            <person name="Alvarez P."/>
            <person name="Brockman W."/>
            <person name="Butler J."/>
            <person name="Chin C."/>
            <person name="Gnerre S."/>
            <person name="MacCallum I."/>
            <person name="Graves J.A."/>
            <person name="Ponting C.P."/>
            <person name="Breen M."/>
            <person name="Samollow P.B."/>
            <person name="Lander E.S."/>
            <person name="Lindblad-Toh K."/>
        </authorList>
    </citation>
    <scope>NUCLEOTIDE SEQUENCE [LARGE SCALE GENOMIC DNA]</scope>
</reference>
<evidence type="ECO:0000256" key="2">
    <source>
        <dbReference type="ARBA" id="ARBA00031310"/>
    </source>
</evidence>
<dbReference type="AlphaFoldDB" id="F6QC63"/>
<dbReference type="Pfam" id="PF11092">
    <property type="entry name" value="Alveol-reg_P311"/>
    <property type="match status" value="1"/>
</dbReference>
<keyword evidence="5" id="KW-1185">Reference proteome</keyword>
<organism evidence="4 5">
    <name type="scientific">Monodelphis domestica</name>
    <name type="common">Gray short-tailed opossum</name>
    <dbReference type="NCBI Taxonomy" id="13616"/>
    <lineage>
        <taxon>Eukaryota</taxon>
        <taxon>Metazoa</taxon>
        <taxon>Chordata</taxon>
        <taxon>Craniata</taxon>
        <taxon>Vertebrata</taxon>
        <taxon>Euteleostomi</taxon>
        <taxon>Mammalia</taxon>
        <taxon>Metatheria</taxon>
        <taxon>Didelphimorphia</taxon>
        <taxon>Didelphidae</taxon>
        <taxon>Monodelphis</taxon>
    </lineage>
</organism>
<reference evidence="4" key="3">
    <citation type="submission" date="2025-09" db="UniProtKB">
        <authorList>
            <consortium name="Ensembl"/>
        </authorList>
    </citation>
    <scope>IDENTIFICATION</scope>
</reference>
<dbReference type="PANTHER" id="PTHR17102:SF4">
    <property type="entry name" value="NEURONAL REGENERATION-RELATED PROTEIN"/>
    <property type="match status" value="1"/>
</dbReference>
<reference evidence="4" key="2">
    <citation type="submission" date="2025-08" db="UniProtKB">
        <authorList>
            <consortium name="Ensembl"/>
        </authorList>
    </citation>
    <scope>IDENTIFICATION</scope>
</reference>
<dbReference type="HOGENOM" id="CLU_204758_0_0_1"/>
<dbReference type="GO" id="GO:0045664">
    <property type="term" value="P:regulation of neuron differentiation"/>
    <property type="evidence" value="ECO:0000318"/>
    <property type="project" value="GO_Central"/>
</dbReference>